<feature type="domain" description="UDP-N-acetylglucosamine 2-epimerase" evidence="2">
    <location>
        <begin position="24"/>
        <end position="352"/>
    </location>
</feature>
<evidence type="ECO:0000256" key="1">
    <source>
        <dbReference type="RuleBase" id="RU003513"/>
    </source>
</evidence>
<dbReference type="EMBL" id="MLBF01000032">
    <property type="protein sequence ID" value="OLN29512.1"/>
    <property type="molecule type" value="Genomic_DNA"/>
</dbReference>
<dbReference type="PANTHER" id="PTHR43174">
    <property type="entry name" value="UDP-N-ACETYLGLUCOSAMINE 2-EPIMERASE"/>
    <property type="match status" value="1"/>
</dbReference>
<dbReference type="PANTHER" id="PTHR43174:SF1">
    <property type="entry name" value="UDP-N-ACETYLGLUCOSAMINE 2-EPIMERASE"/>
    <property type="match status" value="1"/>
</dbReference>
<comment type="caution">
    <text evidence="3">The sequence shown here is derived from an EMBL/GenBank/DDBJ whole genome shotgun (WGS) entry which is preliminary data.</text>
</comment>
<evidence type="ECO:0000259" key="2">
    <source>
        <dbReference type="Pfam" id="PF02350"/>
    </source>
</evidence>
<name>A0A1Q8QQD6_9FIRM</name>
<keyword evidence="1" id="KW-0413">Isomerase</keyword>
<comment type="similarity">
    <text evidence="1">Belongs to the UDP-N-acetylglucosamine 2-epimerase family.</text>
</comment>
<dbReference type="AlphaFoldDB" id="A0A1Q8QQD6"/>
<dbReference type="STRING" id="1888891.DSOL_3531"/>
<dbReference type="CDD" id="cd03786">
    <property type="entry name" value="GTB_UDP-GlcNAc_2-Epimerase"/>
    <property type="match status" value="1"/>
</dbReference>
<dbReference type="Gene3D" id="3.40.50.2000">
    <property type="entry name" value="Glycogen Phosphorylase B"/>
    <property type="match status" value="2"/>
</dbReference>
<sequence length="359" mass="40646">MTILGTRPEIIRLSRILPLLDTLCEHILVHTGQNFDRTLTDIFFTDLKLRSPDYLLDCQASTLMGQIGEILLKCEQVMLQEKPDRLLILGDTNSALAAMVAKRLRIPVYHMEAGNRCYDDRVPEEINRRVVDHCSDILLPYTERSRANLLREGIEGERIYVTGNPIWEVLTHCVDRIAQSQALQTVGAVCKGYFLVTLHRAENVDDEERLAKFITAFHRLYEEYGLPIICSLHPRTRSQLEKQNKTFVGTGIQVVEPLGLFDFVCLEQNAYCVLSDSGTVQEECCLYKIPNVTLRDVTERPETLEAGSNLIAGCEPAAISRAVKMVLGQGWDWEPPPEYLVKNVSRKVVKLLLGGLEYT</sequence>
<dbReference type="InterPro" id="IPR003331">
    <property type="entry name" value="UDP_GlcNAc_Epimerase_2_dom"/>
</dbReference>
<dbReference type="SUPFAM" id="SSF53756">
    <property type="entry name" value="UDP-Glycosyltransferase/glycogen phosphorylase"/>
    <property type="match status" value="1"/>
</dbReference>
<reference evidence="3 4" key="1">
    <citation type="submission" date="2016-09" db="EMBL/GenBank/DDBJ databases">
        <title>Complete genome of Desulfosporosinus sp. OL.</title>
        <authorList>
            <person name="Mardanov A."/>
            <person name="Beletsky A."/>
            <person name="Panova A."/>
            <person name="Karnachuk O."/>
            <person name="Ravin N."/>
        </authorList>
    </citation>
    <scope>NUCLEOTIDE SEQUENCE [LARGE SCALE GENOMIC DNA]</scope>
    <source>
        <strain evidence="3 4">OL</strain>
    </source>
</reference>
<gene>
    <name evidence="3" type="ORF">DSOL_3531</name>
</gene>
<organism evidence="3 4">
    <name type="scientific">Desulfosporosinus metallidurans</name>
    <dbReference type="NCBI Taxonomy" id="1888891"/>
    <lineage>
        <taxon>Bacteria</taxon>
        <taxon>Bacillati</taxon>
        <taxon>Bacillota</taxon>
        <taxon>Clostridia</taxon>
        <taxon>Eubacteriales</taxon>
        <taxon>Desulfitobacteriaceae</taxon>
        <taxon>Desulfosporosinus</taxon>
    </lineage>
</organism>
<evidence type="ECO:0000313" key="4">
    <source>
        <dbReference type="Proteomes" id="UP000186102"/>
    </source>
</evidence>
<keyword evidence="4" id="KW-1185">Reference proteome</keyword>
<dbReference type="NCBIfam" id="TIGR00236">
    <property type="entry name" value="wecB"/>
    <property type="match status" value="1"/>
</dbReference>
<protein>
    <submittedName>
        <fullName evidence="3">UDP-N-acetylglucosamine 2-epimerase</fullName>
    </submittedName>
</protein>
<dbReference type="Pfam" id="PF02350">
    <property type="entry name" value="Epimerase_2"/>
    <property type="match status" value="1"/>
</dbReference>
<evidence type="ECO:0000313" key="3">
    <source>
        <dbReference type="EMBL" id="OLN29512.1"/>
    </source>
</evidence>
<dbReference type="GO" id="GO:0016853">
    <property type="term" value="F:isomerase activity"/>
    <property type="evidence" value="ECO:0007669"/>
    <property type="project" value="UniProtKB-KW"/>
</dbReference>
<accession>A0A1Q8QQD6</accession>
<proteinExistence type="inferred from homology"/>
<dbReference type="Proteomes" id="UP000186102">
    <property type="component" value="Unassembled WGS sequence"/>
</dbReference>
<dbReference type="InterPro" id="IPR029767">
    <property type="entry name" value="WecB-like"/>
</dbReference>